<dbReference type="EMBL" id="GGEC01048698">
    <property type="protein sequence ID" value="MBX29182.1"/>
    <property type="molecule type" value="Transcribed_RNA"/>
</dbReference>
<name>A0A2P2MG84_RHIMU</name>
<accession>A0A2P2MG84</accession>
<protein>
    <submittedName>
        <fullName evidence="1">Uncharacterized protein</fullName>
    </submittedName>
</protein>
<evidence type="ECO:0000313" key="1">
    <source>
        <dbReference type="EMBL" id="MBX29182.1"/>
    </source>
</evidence>
<reference evidence="1" key="1">
    <citation type="submission" date="2018-02" db="EMBL/GenBank/DDBJ databases">
        <title>Rhizophora mucronata_Transcriptome.</title>
        <authorList>
            <person name="Meera S.P."/>
            <person name="Sreeshan A."/>
            <person name="Augustine A."/>
        </authorList>
    </citation>
    <scope>NUCLEOTIDE SEQUENCE</scope>
    <source>
        <tissue evidence="1">Leaf</tissue>
    </source>
</reference>
<sequence length="22" mass="2424">MDLGNRSICLSITLAVSKSFMH</sequence>
<proteinExistence type="predicted"/>
<organism evidence="1">
    <name type="scientific">Rhizophora mucronata</name>
    <name type="common">Asiatic mangrove</name>
    <dbReference type="NCBI Taxonomy" id="61149"/>
    <lineage>
        <taxon>Eukaryota</taxon>
        <taxon>Viridiplantae</taxon>
        <taxon>Streptophyta</taxon>
        <taxon>Embryophyta</taxon>
        <taxon>Tracheophyta</taxon>
        <taxon>Spermatophyta</taxon>
        <taxon>Magnoliopsida</taxon>
        <taxon>eudicotyledons</taxon>
        <taxon>Gunneridae</taxon>
        <taxon>Pentapetalae</taxon>
        <taxon>rosids</taxon>
        <taxon>fabids</taxon>
        <taxon>Malpighiales</taxon>
        <taxon>Rhizophoraceae</taxon>
        <taxon>Rhizophora</taxon>
    </lineage>
</organism>
<dbReference type="AlphaFoldDB" id="A0A2P2MG84"/>